<keyword evidence="2" id="KW-1185">Reference proteome</keyword>
<protein>
    <submittedName>
        <fullName evidence="1">Uncharacterized protein</fullName>
    </submittedName>
</protein>
<evidence type="ECO:0000313" key="2">
    <source>
        <dbReference type="Proteomes" id="UP000356253"/>
    </source>
</evidence>
<comment type="caution">
    <text evidence="1">The sequence shown here is derived from an EMBL/GenBank/DDBJ whole genome shotgun (WGS) entry which is preliminary data.</text>
</comment>
<gene>
    <name evidence="1" type="ORF">FVB9532_00439</name>
</gene>
<evidence type="ECO:0000313" key="1">
    <source>
        <dbReference type="EMBL" id="VVU99187.1"/>
    </source>
</evidence>
<accession>A0AC61Y537</accession>
<sequence>MFPLIFTLVIGLININKFKFNFLKSLLLCVFFSYLSFFVGYFGSFFLGKLLGGFGDLGNISAIIISAFIISPILLYYSYSYIFELFKTKFNIYVMTITLTLMFIISFYTFYIMDYISDNNFFDTKLLNPFLLWQVIMALALQLILHQKELKALFKTKNR</sequence>
<dbReference type="Proteomes" id="UP000356253">
    <property type="component" value="Unassembled WGS sequence"/>
</dbReference>
<proteinExistence type="predicted"/>
<dbReference type="EMBL" id="CABVMM010000002">
    <property type="protein sequence ID" value="VVU99187.1"/>
    <property type="molecule type" value="Genomic_DNA"/>
</dbReference>
<organism evidence="1 2">
    <name type="scientific">Mesonia oceanica</name>
    <dbReference type="NCBI Taxonomy" id="2687242"/>
    <lineage>
        <taxon>Bacteria</taxon>
        <taxon>Pseudomonadati</taxon>
        <taxon>Bacteroidota</taxon>
        <taxon>Flavobacteriia</taxon>
        <taxon>Flavobacteriales</taxon>
        <taxon>Flavobacteriaceae</taxon>
        <taxon>Mesonia</taxon>
    </lineage>
</organism>
<name>A0AC61Y537_9FLAO</name>
<reference evidence="1" key="1">
    <citation type="submission" date="2019-09" db="EMBL/GenBank/DDBJ databases">
        <authorList>
            <person name="Rodrigo-Torres L."/>
            <person name="Arahal R. D."/>
            <person name="Lucena T."/>
        </authorList>
    </citation>
    <scope>NUCLEOTIDE SEQUENCE</scope>
    <source>
        <strain evidence="1">ISS653</strain>
    </source>
</reference>